<feature type="non-terminal residue" evidence="2">
    <location>
        <position position="1"/>
    </location>
</feature>
<gene>
    <name evidence="2" type="ORF">OTU49_012879</name>
</gene>
<feature type="non-terminal residue" evidence="2">
    <location>
        <position position="222"/>
    </location>
</feature>
<feature type="region of interest" description="Disordered" evidence="1">
    <location>
        <begin position="1"/>
        <end position="95"/>
    </location>
</feature>
<feature type="region of interest" description="Disordered" evidence="1">
    <location>
        <begin position="167"/>
        <end position="222"/>
    </location>
</feature>
<dbReference type="AlphaFoldDB" id="A0AAW0VVT0"/>
<name>A0AAW0VVT0_CHEQU</name>
<accession>A0AAW0VVT0</accession>
<feature type="compositionally biased region" description="Polar residues" evidence="1">
    <location>
        <begin position="29"/>
        <end position="50"/>
    </location>
</feature>
<proteinExistence type="predicted"/>
<reference evidence="2 3" key="1">
    <citation type="journal article" date="2024" name="BMC Genomics">
        <title>Genome assembly of redclaw crayfish (Cherax quadricarinatus) provides insights into its immune adaptation and hypoxia tolerance.</title>
        <authorList>
            <person name="Liu Z."/>
            <person name="Zheng J."/>
            <person name="Li H."/>
            <person name="Fang K."/>
            <person name="Wang S."/>
            <person name="He J."/>
            <person name="Zhou D."/>
            <person name="Weng S."/>
            <person name="Chi M."/>
            <person name="Gu Z."/>
            <person name="He J."/>
            <person name="Li F."/>
            <person name="Wang M."/>
        </authorList>
    </citation>
    <scope>NUCLEOTIDE SEQUENCE [LARGE SCALE GENOMIC DNA]</scope>
    <source>
        <strain evidence="2">ZL_2023a</strain>
    </source>
</reference>
<evidence type="ECO:0000313" key="2">
    <source>
        <dbReference type="EMBL" id="KAK8721209.1"/>
    </source>
</evidence>
<comment type="caution">
    <text evidence="2">The sequence shown here is derived from an EMBL/GenBank/DDBJ whole genome shotgun (WGS) entry which is preliminary data.</text>
</comment>
<keyword evidence="3" id="KW-1185">Reference proteome</keyword>
<dbReference type="Proteomes" id="UP001445076">
    <property type="component" value="Unassembled WGS sequence"/>
</dbReference>
<dbReference type="EMBL" id="JARKIK010000115">
    <property type="protein sequence ID" value="KAK8721209.1"/>
    <property type="molecule type" value="Genomic_DNA"/>
</dbReference>
<feature type="compositionally biased region" description="Polar residues" evidence="1">
    <location>
        <begin position="168"/>
        <end position="183"/>
    </location>
</feature>
<feature type="region of interest" description="Disordered" evidence="1">
    <location>
        <begin position="114"/>
        <end position="134"/>
    </location>
</feature>
<evidence type="ECO:0000256" key="1">
    <source>
        <dbReference type="SAM" id="MobiDB-lite"/>
    </source>
</evidence>
<feature type="compositionally biased region" description="Polar residues" evidence="1">
    <location>
        <begin position="121"/>
        <end position="134"/>
    </location>
</feature>
<protein>
    <submittedName>
        <fullName evidence="2">Uncharacterized protein</fullName>
    </submittedName>
</protein>
<sequence>EPTSVSKHRLVQEYVDNLQQHQDFDDGSPQGTVGSPSRSTNTPSDNQSDYEASDSGEGSYSERLLKALESRRSRRNRPRSSNIDIEDNPGKYRPSTLSALDMFLATLSRYRGHQVDGGEASRNTTPPSLQPATDDNVTVQVRAGPRQHDVRISSRRQVRLVVNVGHPTVSSDSGCVPDTSQSECVGRRGGGGARGSPLTRRRGKRLGREGGAGPPAAPTTTP</sequence>
<organism evidence="2 3">
    <name type="scientific">Cherax quadricarinatus</name>
    <name type="common">Australian red claw crayfish</name>
    <dbReference type="NCBI Taxonomy" id="27406"/>
    <lineage>
        <taxon>Eukaryota</taxon>
        <taxon>Metazoa</taxon>
        <taxon>Ecdysozoa</taxon>
        <taxon>Arthropoda</taxon>
        <taxon>Crustacea</taxon>
        <taxon>Multicrustacea</taxon>
        <taxon>Malacostraca</taxon>
        <taxon>Eumalacostraca</taxon>
        <taxon>Eucarida</taxon>
        <taxon>Decapoda</taxon>
        <taxon>Pleocyemata</taxon>
        <taxon>Astacidea</taxon>
        <taxon>Parastacoidea</taxon>
        <taxon>Parastacidae</taxon>
        <taxon>Cherax</taxon>
    </lineage>
</organism>
<evidence type="ECO:0000313" key="3">
    <source>
        <dbReference type="Proteomes" id="UP001445076"/>
    </source>
</evidence>